<dbReference type="InterPro" id="IPR007278">
    <property type="entry name" value="DUF397"/>
</dbReference>
<organism evidence="2 3">
    <name type="scientific">Nocardiopsis suaedae</name>
    <dbReference type="NCBI Taxonomy" id="3018444"/>
    <lineage>
        <taxon>Bacteria</taxon>
        <taxon>Bacillati</taxon>
        <taxon>Actinomycetota</taxon>
        <taxon>Actinomycetes</taxon>
        <taxon>Streptosporangiales</taxon>
        <taxon>Nocardiopsidaceae</taxon>
        <taxon>Nocardiopsis</taxon>
    </lineage>
</organism>
<name>A0ABT4TKX6_9ACTN</name>
<dbReference type="Pfam" id="PF04149">
    <property type="entry name" value="DUF397"/>
    <property type="match status" value="1"/>
</dbReference>
<proteinExistence type="predicted"/>
<dbReference type="Proteomes" id="UP001165685">
    <property type="component" value="Unassembled WGS sequence"/>
</dbReference>
<dbReference type="RefSeq" id="WP_270677688.1">
    <property type="nucleotide sequence ID" value="NZ_JAQFWP010000016.1"/>
</dbReference>
<reference evidence="2" key="1">
    <citation type="submission" date="2023-01" db="EMBL/GenBank/DDBJ databases">
        <title>Draft genome sequence of Nocardiopsis sp. LSu2-4 isolated from halophytes.</title>
        <authorList>
            <person name="Duangmal K."/>
            <person name="Chantavorakit T."/>
        </authorList>
    </citation>
    <scope>NUCLEOTIDE SEQUENCE</scope>
    <source>
        <strain evidence="2">LSu2-4</strain>
    </source>
</reference>
<keyword evidence="3" id="KW-1185">Reference proteome</keyword>
<feature type="domain" description="DUF397" evidence="1">
    <location>
        <begin position="27"/>
        <end position="77"/>
    </location>
</feature>
<accession>A0ABT4TKX6</accession>
<evidence type="ECO:0000259" key="1">
    <source>
        <dbReference type="Pfam" id="PF04149"/>
    </source>
</evidence>
<evidence type="ECO:0000313" key="2">
    <source>
        <dbReference type="EMBL" id="MDA2805040.1"/>
    </source>
</evidence>
<gene>
    <name evidence="2" type="ORF">O4U47_10990</name>
</gene>
<sequence>MISEPSWRKSSYNGGSNDCVECRLGESWHKSSYSGGTNDCVECRSQAHVVQVRDSQNPGHGHLSFPGDEWRAFLGHVTAHPQ</sequence>
<comment type="caution">
    <text evidence="2">The sequence shown here is derived from an EMBL/GenBank/DDBJ whole genome shotgun (WGS) entry which is preliminary data.</text>
</comment>
<protein>
    <submittedName>
        <fullName evidence="2">DUF397 domain-containing protein</fullName>
    </submittedName>
</protein>
<dbReference type="EMBL" id="JAQFWP010000016">
    <property type="protein sequence ID" value="MDA2805040.1"/>
    <property type="molecule type" value="Genomic_DNA"/>
</dbReference>
<evidence type="ECO:0000313" key="3">
    <source>
        <dbReference type="Proteomes" id="UP001165685"/>
    </source>
</evidence>